<proteinExistence type="predicted"/>
<dbReference type="Pfam" id="PF01522">
    <property type="entry name" value="Polysacc_deac_1"/>
    <property type="match status" value="1"/>
</dbReference>
<keyword evidence="2" id="KW-0732">Signal</keyword>
<dbReference type="EC" id="3.-.-.-" evidence="4"/>
<gene>
    <name evidence="4" type="ORF">ACFQ07_01375</name>
</gene>
<dbReference type="Proteomes" id="UP001597083">
    <property type="component" value="Unassembled WGS sequence"/>
</dbReference>
<evidence type="ECO:0000259" key="3">
    <source>
        <dbReference type="PROSITE" id="PS51677"/>
    </source>
</evidence>
<evidence type="ECO:0000256" key="1">
    <source>
        <dbReference type="ARBA" id="ARBA00004613"/>
    </source>
</evidence>
<evidence type="ECO:0000256" key="2">
    <source>
        <dbReference type="ARBA" id="ARBA00022729"/>
    </source>
</evidence>
<feature type="non-terminal residue" evidence="4">
    <location>
        <position position="1"/>
    </location>
</feature>
<sequence>STRGMVALTFDDGPADFATRVVPALMRVGFTATVFMVAGNVGGYNSWDTGPPKPLMTEHQLRAVADFGMEVGSHGVRHLSLAEASCQQVQDELKHSRFILEDIIQHEVKGFAYPYGNAGPRDVAEVKVAGYEYACHIRPTEPSRHALARTYVGERDRGLRLRAKVVRHELQWMVRV</sequence>
<name>A0ABW3C8N1_9ACTN</name>
<comment type="subcellular location">
    <subcellularLocation>
        <location evidence="1">Secreted</location>
    </subcellularLocation>
</comment>
<reference evidence="5" key="1">
    <citation type="journal article" date="2019" name="Int. J. Syst. Evol. Microbiol.">
        <title>The Global Catalogue of Microorganisms (GCM) 10K type strain sequencing project: providing services to taxonomists for standard genome sequencing and annotation.</title>
        <authorList>
            <consortium name="The Broad Institute Genomics Platform"/>
            <consortium name="The Broad Institute Genome Sequencing Center for Infectious Disease"/>
            <person name="Wu L."/>
            <person name="Ma J."/>
        </authorList>
    </citation>
    <scope>NUCLEOTIDE SEQUENCE [LARGE SCALE GENOMIC DNA]</scope>
    <source>
        <strain evidence="5">JCM 31696</strain>
    </source>
</reference>
<dbReference type="SUPFAM" id="SSF88713">
    <property type="entry name" value="Glycoside hydrolase/deacetylase"/>
    <property type="match status" value="1"/>
</dbReference>
<evidence type="ECO:0000313" key="4">
    <source>
        <dbReference type="EMBL" id="MFD0850870.1"/>
    </source>
</evidence>
<keyword evidence="4" id="KW-0378">Hydrolase</keyword>
<feature type="domain" description="NodB homology" evidence="3">
    <location>
        <begin position="4"/>
        <end position="176"/>
    </location>
</feature>
<keyword evidence="5" id="KW-1185">Reference proteome</keyword>
<evidence type="ECO:0000313" key="5">
    <source>
        <dbReference type="Proteomes" id="UP001597083"/>
    </source>
</evidence>
<dbReference type="InterPro" id="IPR051398">
    <property type="entry name" value="Polysacch_Deacetylase"/>
</dbReference>
<comment type="caution">
    <text evidence="4">The sequence shown here is derived from an EMBL/GenBank/DDBJ whole genome shotgun (WGS) entry which is preliminary data.</text>
</comment>
<dbReference type="PANTHER" id="PTHR34216:SF3">
    <property type="entry name" value="POLY-BETA-1,6-N-ACETYL-D-GLUCOSAMINE N-DEACETYLASE"/>
    <property type="match status" value="1"/>
</dbReference>
<dbReference type="CDD" id="cd10918">
    <property type="entry name" value="CE4_NodB_like_5s_6s"/>
    <property type="match status" value="1"/>
</dbReference>
<dbReference type="Gene3D" id="3.20.20.370">
    <property type="entry name" value="Glycoside hydrolase/deacetylase"/>
    <property type="match status" value="1"/>
</dbReference>
<dbReference type="EMBL" id="JBHTIR010000168">
    <property type="protein sequence ID" value="MFD0850870.1"/>
    <property type="molecule type" value="Genomic_DNA"/>
</dbReference>
<dbReference type="GO" id="GO:0016787">
    <property type="term" value="F:hydrolase activity"/>
    <property type="evidence" value="ECO:0007669"/>
    <property type="project" value="UniProtKB-KW"/>
</dbReference>
<accession>A0ABW3C8N1</accession>
<dbReference type="PROSITE" id="PS51677">
    <property type="entry name" value="NODB"/>
    <property type="match status" value="1"/>
</dbReference>
<dbReference type="InterPro" id="IPR011330">
    <property type="entry name" value="Glyco_hydro/deAcase_b/a-brl"/>
</dbReference>
<dbReference type="PANTHER" id="PTHR34216">
    <property type="match status" value="1"/>
</dbReference>
<protein>
    <submittedName>
        <fullName evidence="4">Polysaccharide deacetylase family protein</fullName>
        <ecNumber evidence="4">3.-.-.-</ecNumber>
    </submittedName>
</protein>
<organism evidence="4 5">
    <name type="scientific">Actinomadura adrarensis</name>
    <dbReference type="NCBI Taxonomy" id="1819600"/>
    <lineage>
        <taxon>Bacteria</taxon>
        <taxon>Bacillati</taxon>
        <taxon>Actinomycetota</taxon>
        <taxon>Actinomycetes</taxon>
        <taxon>Streptosporangiales</taxon>
        <taxon>Thermomonosporaceae</taxon>
        <taxon>Actinomadura</taxon>
    </lineage>
</organism>
<dbReference type="InterPro" id="IPR002509">
    <property type="entry name" value="NODB_dom"/>
</dbReference>